<gene>
    <name evidence="3" type="ORF">A4H97_25475</name>
</gene>
<dbReference type="GO" id="GO:0000160">
    <property type="term" value="P:phosphorelay signal transduction system"/>
    <property type="evidence" value="ECO:0007669"/>
    <property type="project" value="InterPro"/>
</dbReference>
<sequence length="161" mass="18848">MKFHTTLLLIQFLHLFDSCDMQLEHNLQISFRMSSMKRHICLAEDDQDDYYLFSRILGEISDSNKLTWFKTGEDLLQYLKTGNELPDIIVLDMNMPKIDGPTCLRILKKEVYWCHIPVAILSTGDSPTAIKTAYEDGAHRYFVKPFTIEEFRKIIQEILLL</sequence>
<evidence type="ECO:0000313" key="3">
    <source>
        <dbReference type="EMBL" id="OQP51973.1"/>
    </source>
</evidence>
<dbReference type="STRING" id="354355.SAMN05660816_05438"/>
<dbReference type="Gene3D" id="3.40.50.2300">
    <property type="match status" value="1"/>
</dbReference>
<dbReference type="AlphaFoldDB" id="A0A1V9F0R0"/>
<dbReference type="Proteomes" id="UP000192610">
    <property type="component" value="Unassembled WGS sequence"/>
</dbReference>
<dbReference type="InterPro" id="IPR052893">
    <property type="entry name" value="TCS_response_regulator"/>
</dbReference>
<dbReference type="PANTHER" id="PTHR44520:SF2">
    <property type="entry name" value="RESPONSE REGULATOR RCP1"/>
    <property type="match status" value="1"/>
</dbReference>
<dbReference type="EMBL" id="LVXG01000009">
    <property type="protein sequence ID" value="OQP51973.1"/>
    <property type="molecule type" value="Genomic_DNA"/>
</dbReference>
<dbReference type="Pfam" id="PF00072">
    <property type="entry name" value="Response_reg"/>
    <property type="match status" value="1"/>
</dbReference>
<feature type="domain" description="Response regulatory" evidence="2">
    <location>
        <begin position="39"/>
        <end position="159"/>
    </location>
</feature>
<reference evidence="4" key="1">
    <citation type="submission" date="2016-04" db="EMBL/GenBank/DDBJ databases">
        <authorList>
            <person name="Chen L."/>
            <person name="Zhuang W."/>
            <person name="Wang G."/>
        </authorList>
    </citation>
    <scope>NUCLEOTIDE SEQUENCE [LARGE SCALE GENOMIC DNA]</scope>
    <source>
        <strain evidence="4">17621</strain>
    </source>
</reference>
<comment type="caution">
    <text evidence="3">The sequence shown here is derived from an EMBL/GenBank/DDBJ whole genome shotgun (WGS) entry which is preliminary data.</text>
</comment>
<dbReference type="SUPFAM" id="SSF52172">
    <property type="entry name" value="CheY-like"/>
    <property type="match status" value="1"/>
</dbReference>
<dbReference type="SMART" id="SM00448">
    <property type="entry name" value="REC"/>
    <property type="match status" value="1"/>
</dbReference>
<dbReference type="PANTHER" id="PTHR44520">
    <property type="entry name" value="RESPONSE REGULATOR RCP1-RELATED"/>
    <property type="match status" value="1"/>
</dbReference>
<evidence type="ECO:0000259" key="2">
    <source>
        <dbReference type="PROSITE" id="PS50110"/>
    </source>
</evidence>
<evidence type="ECO:0000313" key="4">
    <source>
        <dbReference type="Proteomes" id="UP000192610"/>
    </source>
</evidence>
<organism evidence="3 4">
    <name type="scientific">Niastella yeongjuensis</name>
    <dbReference type="NCBI Taxonomy" id="354355"/>
    <lineage>
        <taxon>Bacteria</taxon>
        <taxon>Pseudomonadati</taxon>
        <taxon>Bacteroidota</taxon>
        <taxon>Chitinophagia</taxon>
        <taxon>Chitinophagales</taxon>
        <taxon>Chitinophagaceae</taxon>
        <taxon>Niastella</taxon>
    </lineage>
</organism>
<keyword evidence="4" id="KW-1185">Reference proteome</keyword>
<keyword evidence="1" id="KW-0597">Phosphoprotein</keyword>
<accession>A0A1V9F0R0</accession>
<dbReference type="PROSITE" id="PS50110">
    <property type="entry name" value="RESPONSE_REGULATORY"/>
    <property type="match status" value="1"/>
</dbReference>
<evidence type="ECO:0000256" key="1">
    <source>
        <dbReference type="PROSITE-ProRule" id="PRU00169"/>
    </source>
</evidence>
<proteinExistence type="predicted"/>
<name>A0A1V9F0R0_9BACT</name>
<dbReference type="InterPro" id="IPR011006">
    <property type="entry name" value="CheY-like_superfamily"/>
</dbReference>
<feature type="modified residue" description="4-aspartylphosphate" evidence="1">
    <location>
        <position position="92"/>
    </location>
</feature>
<protein>
    <recommendedName>
        <fullName evidence="2">Response regulatory domain-containing protein</fullName>
    </recommendedName>
</protein>
<dbReference type="InterPro" id="IPR001789">
    <property type="entry name" value="Sig_transdc_resp-reg_receiver"/>
</dbReference>